<organism evidence="1 2">
    <name type="scientific">Nocardia vulneris</name>
    <dbReference type="NCBI Taxonomy" id="1141657"/>
    <lineage>
        <taxon>Bacteria</taxon>
        <taxon>Bacillati</taxon>
        <taxon>Actinomycetota</taxon>
        <taxon>Actinomycetes</taxon>
        <taxon>Mycobacteriales</taxon>
        <taxon>Nocardiaceae</taxon>
        <taxon>Nocardia</taxon>
    </lineage>
</organism>
<dbReference type="EMBL" id="JNFP01000078">
    <property type="protein sequence ID" value="KIA60147.1"/>
    <property type="molecule type" value="Genomic_DNA"/>
</dbReference>
<comment type="caution">
    <text evidence="1">The sequence shown here is derived from an EMBL/GenBank/DDBJ whole genome shotgun (WGS) entry which is preliminary data.</text>
</comment>
<gene>
    <name evidence="1" type="ORF">FG87_38815</name>
</gene>
<keyword evidence="2" id="KW-1185">Reference proteome</keyword>
<sequence>MWRRRGDTRHYIKTSRLAPYSAFASSAEALQLQLDRRVGGRSRDSELFDQQVDILENARAQINLIGSLPVRAWAYRCRLAVTMLDRSLTEGDAAKSLHHRAKLHEAIAQFATAARAELGIDTRTVVVPEQAALGTFADTAPGHLEWLASAPEPPAMEASIVPRTELSP</sequence>
<reference evidence="1 2" key="1">
    <citation type="journal article" date="2014" name="Int. J. Syst. Evol. Microbiol.">
        <title>Nocardia vulneris sp. nov., isolated from wounds of human patients in North America.</title>
        <authorList>
            <person name="Lasker B.A."/>
            <person name="Bell M."/>
            <person name="Klenk H.P."/>
            <person name="Sproer C."/>
            <person name="Schumann C."/>
            <person name="Schumann P."/>
            <person name="Brown J.M."/>
        </authorList>
    </citation>
    <scope>NUCLEOTIDE SEQUENCE [LARGE SCALE GENOMIC DNA]</scope>
    <source>
        <strain evidence="1 2">W9851</strain>
    </source>
</reference>
<proteinExistence type="predicted"/>
<evidence type="ECO:0000313" key="1">
    <source>
        <dbReference type="EMBL" id="KIA60147.1"/>
    </source>
</evidence>
<evidence type="ECO:0008006" key="3">
    <source>
        <dbReference type="Google" id="ProtNLM"/>
    </source>
</evidence>
<name>A0ABR4Z4B6_9NOCA</name>
<accession>A0ABR4Z4B6</accession>
<dbReference type="Proteomes" id="UP000031364">
    <property type="component" value="Unassembled WGS sequence"/>
</dbReference>
<protein>
    <recommendedName>
        <fullName evidence="3">DUF222 domain-containing protein</fullName>
    </recommendedName>
</protein>
<evidence type="ECO:0000313" key="2">
    <source>
        <dbReference type="Proteomes" id="UP000031364"/>
    </source>
</evidence>